<feature type="coiled-coil region" evidence="5">
    <location>
        <begin position="164"/>
        <end position="191"/>
    </location>
</feature>
<organism evidence="7">
    <name type="scientific">Brassica cretica</name>
    <name type="common">Mustard</name>
    <dbReference type="NCBI Taxonomy" id="69181"/>
    <lineage>
        <taxon>Eukaryota</taxon>
        <taxon>Viridiplantae</taxon>
        <taxon>Streptophyta</taxon>
        <taxon>Embryophyta</taxon>
        <taxon>Tracheophyta</taxon>
        <taxon>Spermatophyta</taxon>
        <taxon>Magnoliopsida</taxon>
        <taxon>eudicotyledons</taxon>
        <taxon>Gunneridae</taxon>
        <taxon>Pentapetalae</taxon>
        <taxon>rosids</taxon>
        <taxon>malvids</taxon>
        <taxon>Brassicales</taxon>
        <taxon>Brassicaceae</taxon>
        <taxon>Brassiceae</taxon>
        <taxon>Brassica</taxon>
    </lineage>
</organism>
<accession>A0A8S9FG18</accession>
<name>A0A8S9FG18_BRACR</name>
<feature type="domain" description="GRF-type" evidence="6">
    <location>
        <begin position="110"/>
        <end position="154"/>
    </location>
</feature>
<sequence>MDLKSGSSSNSRNRGYGGRKLCVCRLPTKIFTAWTYKNPGRKFFGKEGMTIVLTLSGLIKKKSMVEKQKLENPGCSNGDEESIFNEFVKLLSKGSSSNSRNRGYGGRKLCACRLPAKIFTAWTDKNPGRKFFGCELYKEGGNDHCSYFEWFDKEEVYGWPKRALIEARDEIREKEKRISELTATVNFLRMELEKQKPEKPGCSNGDEESICNEFVKLLSKGNIH</sequence>
<dbReference type="AlphaFoldDB" id="A0A8S9FG18"/>
<evidence type="ECO:0000256" key="5">
    <source>
        <dbReference type="SAM" id="Coils"/>
    </source>
</evidence>
<dbReference type="PANTHER" id="PTHR33248">
    <property type="entry name" value="ZINC ION-BINDING PROTEIN"/>
    <property type="match status" value="1"/>
</dbReference>
<evidence type="ECO:0000259" key="6">
    <source>
        <dbReference type="PROSITE" id="PS51999"/>
    </source>
</evidence>
<keyword evidence="5" id="KW-0175">Coiled coil</keyword>
<evidence type="ECO:0000256" key="1">
    <source>
        <dbReference type="ARBA" id="ARBA00022723"/>
    </source>
</evidence>
<dbReference type="EMBL" id="QGKY02002305">
    <property type="protein sequence ID" value="KAF2532251.1"/>
    <property type="molecule type" value="Genomic_DNA"/>
</dbReference>
<evidence type="ECO:0000313" key="7">
    <source>
        <dbReference type="EMBL" id="KAF2532251.1"/>
    </source>
</evidence>
<protein>
    <recommendedName>
        <fullName evidence="6">GRF-type domain-containing protein</fullName>
    </recommendedName>
</protein>
<keyword evidence="3" id="KW-0862">Zinc</keyword>
<dbReference type="GO" id="GO:0008270">
    <property type="term" value="F:zinc ion binding"/>
    <property type="evidence" value="ECO:0007669"/>
    <property type="project" value="UniProtKB-KW"/>
</dbReference>
<evidence type="ECO:0000256" key="2">
    <source>
        <dbReference type="ARBA" id="ARBA00022771"/>
    </source>
</evidence>
<dbReference type="PROSITE" id="PS51999">
    <property type="entry name" value="ZF_GRF"/>
    <property type="match status" value="1"/>
</dbReference>
<evidence type="ECO:0000256" key="3">
    <source>
        <dbReference type="ARBA" id="ARBA00022833"/>
    </source>
</evidence>
<evidence type="ECO:0000256" key="4">
    <source>
        <dbReference type="PROSITE-ProRule" id="PRU01343"/>
    </source>
</evidence>
<keyword evidence="1" id="KW-0479">Metal-binding</keyword>
<keyword evidence="2 4" id="KW-0863">Zinc-finger</keyword>
<comment type="caution">
    <text evidence="7">The sequence shown here is derived from an EMBL/GenBank/DDBJ whole genome shotgun (WGS) entry which is preliminary data.</text>
</comment>
<gene>
    <name evidence="7" type="ORF">F2Q70_00032978</name>
</gene>
<proteinExistence type="predicted"/>
<dbReference type="InterPro" id="IPR010666">
    <property type="entry name" value="Znf_GRF"/>
</dbReference>
<reference evidence="7" key="1">
    <citation type="submission" date="2019-12" db="EMBL/GenBank/DDBJ databases">
        <title>Genome sequencing and annotation of Brassica cretica.</title>
        <authorList>
            <person name="Studholme D.J."/>
            <person name="Sarris P.F."/>
        </authorList>
    </citation>
    <scope>NUCLEOTIDE SEQUENCE</scope>
    <source>
        <strain evidence="7">PFS-102/07</strain>
        <tissue evidence="7">Leaf</tissue>
    </source>
</reference>
<dbReference type="Pfam" id="PF06839">
    <property type="entry name" value="Zn_ribbon_GRF"/>
    <property type="match status" value="1"/>
</dbReference>